<dbReference type="GO" id="GO:0003743">
    <property type="term" value="F:translation initiation factor activity"/>
    <property type="evidence" value="ECO:0007669"/>
    <property type="project" value="UniProtKB-KW"/>
</dbReference>
<evidence type="ECO:0000256" key="7">
    <source>
        <dbReference type="ARBA" id="ARBA00044229"/>
    </source>
</evidence>
<organism evidence="12 13">
    <name type="scientific">Naegleria lovaniensis</name>
    <name type="common">Amoeba</name>
    <dbReference type="NCBI Taxonomy" id="51637"/>
    <lineage>
        <taxon>Eukaryota</taxon>
        <taxon>Discoba</taxon>
        <taxon>Heterolobosea</taxon>
        <taxon>Tetramitia</taxon>
        <taxon>Eutetramitia</taxon>
        <taxon>Vahlkampfiidae</taxon>
        <taxon>Naegleria</taxon>
    </lineage>
</organism>
<dbReference type="InterPro" id="IPR029044">
    <property type="entry name" value="Nucleotide-diphossugar_trans"/>
</dbReference>
<evidence type="ECO:0000256" key="9">
    <source>
        <dbReference type="ARBA" id="ARBA00046432"/>
    </source>
</evidence>
<evidence type="ECO:0000256" key="4">
    <source>
        <dbReference type="ARBA" id="ARBA00022540"/>
    </source>
</evidence>
<dbReference type="GeneID" id="68104397"/>
<feature type="domain" description="Nucleotidyl transferase" evidence="10">
    <location>
        <begin position="7"/>
        <end position="145"/>
    </location>
</feature>
<evidence type="ECO:0000256" key="3">
    <source>
        <dbReference type="ARBA" id="ARBA00022490"/>
    </source>
</evidence>
<dbReference type="Proteomes" id="UP000816034">
    <property type="component" value="Unassembled WGS sequence"/>
</dbReference>
<sequence length="476" mass="53072">MKTEIQAIVLAGGAGVRLYPLVDQHAPKATLPIANKPMIHYTLTYLEKNGFKEAIVVVLANQQREMNQALKEYRGKISIQLKIVDSKEANENMDSAEALRAIYDLIYTDFLVISSDLITDVPLLNVLDIHRQQNSSLTLLLKDESNISSSDSDEIDYFALTNYERAAVQQFVDSEQPISAMQRRKKLALKPPRVIMDQVLDSEDKSLSVPRSFMRRWPNFTLTKGLKDSHLYICSKWIADLLLQKPEMESLKHDVIPFLVDSQNLPSDKLDEVLSKIVPPFLQTEAYKMSTTDTCADDLIRVFAYVVPPHEDKATTSTSPKSLKPGLFCKRCNTISSLLYINREIARKNNISFFEELAQYKNTPASAAGDSYLLGPDCVVGEGLIFTGMNKKLRPTIKKSNVGKQCKIGQASKIENSVVMDNVTIGDNCVISNSVVATGVTIESGTKMISCQVGPNFKVEANEYKDEQLTGGDMEL</sequence>
<dbReference type="InterPro" id="IPR005835">
    <property type="entry name" value="NTP_transferase_dom"/>
</dbReference>
<evidence type="ECO:0000256" key="6">
    <source>
        <dbReference type="ARBA" id="ARBA00044196"/>
    </source>
</evidence>
<proteinExistence type="inferred from homology"/>
<dbReference type="InterPro" id="IPR056764">
    <property type="entry name" value="LbH_EIF2B3/5"/>
</dbReference>
<evidence type="ECO:0000256" key="2">
    <source>
        <dbReference type="ARBA" id="ARBA00007878"/>
    </source>
</evidence>
<dbReference type="AlphaFoldDB" id="A0AA88KEE7"/>
<evidence type="ECO:0000259" key="11">
    <source>
        <dbReference type="Pfam" id="PF25084"/>
    </source>
</evidence>
<dbReference type="PANTHER" id="PTHR45989">
    <property type="entry name" value="TRANSLATION INITIATION FACTOR EIF-2B SUBUNIT GAMMA"/>
    <property type="match status" value="1"/>
</dbReference>
<dbReference type="Gene3D" id="3.90.550.10">
    <property type="entry name" value="Spore Coat Polysaccharide Biosynthesis Protein SpsA, Chain A"/>
    <property type="match status" value="1"/>
</dbReference>
<protein>
    <recommendedName>
        <fullName evidence="6">Translation initiation factor eIF2B subunit gamma</fullName>
    </recommendedName>
    <alternativeName>
        <fullName evidence="7">eIF2B GDP-GTP exchange factor subunit gamma</fullName>
    </alternativeName>
</protein>
<keyword evidence="4" id="KW-0396">Initiation factor</keyword>
<dbReference type="PANTHER" id="PTHR45989:SF1">
    <property type="entry name" value="TRANSLATION INITIATION FACTOR EIF-2B SUBUNIT GAMMA"/>
    <property type="match status" value="1"/>
</dbReference>
<comment type="subunit">
    <text evidence="9">Component of the translation initiation factor 2B (eIF2B) complex which is a heterodecamer of two sets of five different subunits: alpha, beta, gamma, delta and epsilon. Subunits alpha, beta and delta comprise a regulatory subcomplex and subunits epsilon and gamma comprise a catalytic subcomplex. Within the complex, the hexameric regulatory complex resides at the center, with the two heterodimeric catalytic subcomplexes bound on opposite sides.</text>
</comment>
<evidence type="ECO:0000313" key="12">
    <source>
        <dbReference type="EMBL" id="KAG2373654.1"/>
    </source>
</evidence>
<dbReference type="SUPFAM" id="SSF53448">
    <property type="entry name" value="Nucleotide-diphospho-sugar transferases"/>
    <property type="match status" value="1"/>
</dbReference>
<dbReference type="Pfam" id="PF00483">
    <property type="entry name" value="NTP_transferase"/>
    <property type="match status" value="1"/>
</dbReference>
<comment type="similarity">
    <text evidence="2">Belongs to the eIF-2B gamma/epsilon subunits family.</text>
</comment>
<dbReference type="Gene3D" id="2.160.10.10">
    <property type="entry name" value="Hexapeptide repeat proteins"/>
    <property type="match status" value="1"/>
</dbReference>
<evidence type="ECO:0000256" key="8">
    <source>
        <dbReference type="ARBA" id="ARBA00045373"/>
    </source>
</evidence>
<keyword evidence="13" id="KW-1185">Reference proteome</keyword>
<comment type="caution">
    <text evidence="12">The sequence shown here is derived from an EMBL/GenBank/DDBJ whole genome shotgun (WGS) entry which is preliminary data.</text>
</comment>
<dbReference type="Pfam" id="PF25084">
    <property type="entry name" value="LbH_EIF2B"/>
    <property type="match status" value="1"/>
</dbReference>
<dbReference type="GO" id="GO:0005829">
    <property type="term" value="C:cytosol"/>
    <property type="evidence" value="ECO:0007669"/>
    <property type="project" value="UniProtKB-SubCell"/>
</dbReference>
<reference evidence="12 13" key="1">
    <citation type="journal article" date="2018" name="BMC Genomics">
        <title>The genome of Naegleria lovaniensis, the basis for a comparative approach to unravel pathogenicity factors of the human pathogenic amoeba N. fowleri.</title>
        <authorList>
            <person name="Liechti N."/>
            <person name="Schurch N."/>
            <person name="Bruggmann R."/>
            <person name="Wittwer M."/>
        </authorList>
    </citation>
    <scope>NUCLEOTIDE SEQUENCE [LARGE SCALE GENOMIC DNA]</scope>
    <source>
        <strain evidence="12 13">ATCC 30569</strain>
    </source>
</reference>
<keyword evidence="5" id="KW-0648">Protein biosynthesis</keyword>
<feature type="domain" description="EIF2B subunit epsilon/gamma LbH" evidence="11">
    <location>
        <begin position="393"/>
        <end position="449"/>
    </location>
</feature>
<dbReference type="EMBL" id="PYSW02000052">
    <property type="protein sequence ID" value="KAG2373654.1"/>
    <property type="molecule type" value="Genomic_DNA"/>
</dbReference>
<evidence type="ECO:0000256" key="5">
    <source>
        <dbReference type="ARBA" id="ARBA00022917"/>
    </source>
</evidence>
<comment type="subcellular location">
    <subcellularLocation>
        <location evidence="1">Cytoplasm</location>
        <location evidence="1">Cytosol</location>
    </subcellularLocation>
</comment>
<dbReference type="GO" id="GO:0005851">
    <property type="term" value="C:eukaryotic translation initiation factor 2B complex"/>
    <property type="evidence" value="ECO:0007669"/>
    <property type="project" value="TreeGrafter"/>
</dbReference>
<keyword evidence="3" id="KW-0963">Cytoplasm</keyword>
<evidence type="ECO:0000259" key="10">
    <source>
        <dbReference type="Pfam" id="PF00483"/>
    </source>
</evidence>
<dbReference type="InterPro" id="IPR051960">
    <property type="entry name" value="eIF2B_gamma"/>
</dbReference>
<evidence type="ECO:0000256" key="1">
    <source>
        <dbReference type="ARBA" id="ARBA00004514"/>
    </source>
</evidence>
<gene>
    <name evidence="12" type="ORF">C9374_011943</name>
</gene>
<dbReference type="GO" id="GO:0002183">
    <property type="term" value="P:cytoplasmic translational initiation"/>
    <property type="evidence" value="ECO:0007669"/>
    <property type="project" value="TreeGrafter"/>
</dbReference>
<accession>A0AA88KEE7</accession>
<name>A0AA88KEE7_NAELO</name>
<comment type="function">
    <text evidence="8">Acts as a component of the translation initiation factor 2B (eIF2B) complex, which catalyzes the exchange of GDP for GTP on the eukaryotic initiation factor 2 (eIF2) complex gamma subunit. Its guanine nucleotide exchange factor activity is repressed when bound to eIF2 complex phosphorylated on the alpha subunit, thereby limiting the amount of methionyl-initiator methionine tRNA available to the ribosome and consequently global translation is repressed.</text>
</comment>
<dbReference type="GO" id="GO:0005085">
    <property type="term" value="F:guanyl-nucleotide exchange factor activity"/>
    <property type="evidence" value="ECO:0007669"/>
    <property type="project" value="TreeGrafter"/>
</dbReference>
<evidence type="ECO:0000313" key="13">
    <source>
        <dbReference type="Proteomes" id="UP000816034"/>
    </source>
</evidence>
<dbReference type="RefSeq" id="XP_044542828.1">
    <property type="nucleotide sequence ID" value="XM_044687654.1"/>
</dbReference>